<dbReference type="OrthoDB" id="9801163at2"/>
<dbReference type="InterPro" id="IPR051204">
    <property type="entry name" value="ABC_transp_perm/SBD"/>
</dbReference>
<dbReference type="PANTHER" id="PTHR30177:SF4">
    <property type="entry name" value="OSMOPROTECTANT IMPORT PERMEASE PROTEIN OSMW"/>
    <property type="match status" value="1"/>
</dbReference>
<dbReference type="Gene3D" id="3.40.190.10">
    <property type="entry name" value="Periplasmic binding protein-like II"/>
    <property type="match status" value="1"/>
</dbReference>
<evidence type="ECO:0000313" key="10">
    <source>
        <dbReference type="EMBL" id="SHN80367.1"/>
    </source>
</evidence>
<keyword evidence="11" id="KW-1185">Reference proteome</keyword>
<evidence type="ECO:0000256" key="7">
    <source>
        <dbReference type="ARBA" id="ARBA00035652"/>
    </source>
</evidence>
<dbReference type="CDD" id="cd06261">
    <property type="entry name" value="TM_PBP2"/>
    <property type="match status" value="1"/>
</dbReference>
<protein>
    <submittedName>
        <fullName evidence="10">Osmoprotectant transport system permease protein</fullName>
    </submittedName>
</protein>
<keyword evidence="3 8" id="KW-0812">Transmembrane</keyword>
<feature type="transmembrane region" description="Helical" evidence="8">
    <location>
        <begin position="88"/>
        <end position="108"/>
    </location>
</feature>
<accession>A0A1M7UBW1</accession>
<evidence type="ECO:0000259" key="9">
    <source>
        <dbReference type="PROSITE" id="PS50928"/>
    </source>
</evidence>
<feature type="domain" description="ABC transmembrane type-1" evidence="9">
    <location>
        <begin position="20"/>
        <end position="219"/>
    </location>
</feature>
<dbReference type="SUPFAM" id="SSF53850">
    <property type="entry name" value="Periplasmic binding protein-like II"/>
    <property type="match status" value="1"/>
</dbReference>
<evidence type="ECO:0000256" key="1">
    <source>
        <dbReference type="ARBA" id="ARBA00004651"/>
    </source>
</evidence>
<dbReference type="Gene3D" id="3.40.190.120">
    <property type="entry name" value="Osmoprotection protein (prox), domain 2"/>
    <property type="match status" value="1"/>
</dbReference>
<sequence length="523" mass="56044">MSLFSDPRWLEAWTRLPDYLGSHVRVSLAALALGLLVSLPLALVSRNRPVMRALLLGVASIVQTVPGLALLALFYPLLLAATALTLKWFGFGFSAFGFLPAVLALALYSMLPVLRNTITGLRGIEPQVLEAAQGVGMTALQSLTMVEVPLALPVMMAGIRTAAVWVIGTATLSTPIGQTSLGNYIFAGLQTQNWVLVLFGCAAAALLALAVDQLLALIEAGLRLRQRLRVVFGGAGIAALVAATLVPSMARSSQAYVVGAKTFAEQYVLAALIGERLSAAGLPATRREGLGSNVIYQALVNGDIDVYVDYSGTLWTNQFHHSEIKPRQELLGELKSELARQNVTLFGELGFENAYALVMPRKRAAALGIRSVADLAVRAGTMSIAADYEFFSRPEWKALQTAYGLNFRTQRQMQPDFMYAAVASGEVDVIAGYTSDGLIAKYDLVALDDPKSAIPPYDAIVLMAPKRAEDQALRAALQALLGRIDIAVMREANLRAAGGNSEASPDAVARWLWEKIDSAKTAK</sequence>
<comment type="similarity">
    <text evidence="6">In the C-terminal section; belongs to the OsmX family.</text>
</comment>
<evidence type="ECO:0000256" key="2">
    <source>
        <dbReference type="ARBA" id="ARBA00022448"/>
    </source>
</evidence>
<dbReference type="RefSeq" id="WP_072820846.1">
    <property type="nucleotide sequence ID" value="NZ_LT670849.1"/>
</dbReference>
<proteinExistence type="inferred from homology"/>
<dbReference type="Pfam" id="PF04069">
    <property type="entry name" value="OpuAC"/>
    <property type="match status" value="1"/>
</dbReference>
<name>A0A1M7UBW1_9BRAD</name>
<organism evidence="10 11">
    <name type="scientific">Bradyrhizobium erythrophlei</name>
    <dbReference type="NCBI Taxonomy" id="1437360"/>
    <lineage>
        <taxon>Bacteria</taxon>
        <taxon>Pseudomonadati</taxon>
        <taxon>Pseudomonadota</taxon>
        <taxon>Alphaproteobacteria</taxon>
        <taxon>Hyphomicrobiales</taxon>
        <taxon>Nitrobacteraceae</taxon>
        <taxon>Bradyrhizobium</taxon>
    </lineage>
</organism>
<evidence type="ECO:0000313" key="11">
    <source>
        <dbReference type="Proteomes" id="UP000184096"/>
    </source>
</evidence>
<evidence type="ECO:0000256" key="4">
    <source>
        <dbReference type="ARBA" id="ARBA00022989"/>
    </source>
</evidence>
<dbReference type="GO" id="GO:0031460">
    <property type="term" value="P:glycine betaine transport"/>
    <property type="evidence" value="ECO:0007669"/>
    <property type="project" value="TreeGrafter"/>
</dbReference>
<evidence type="ECO:0000256" key="5">
    <source>
        <dbReference type="ARBA" id="ARBA00023136"/>
    </source>
</evidence>
<comment type="similarity">
    <text evidence="8">Belongs to the binding-protein-dependent transport system permease family.</text>
</comment>
<dbReference type="InterPro" id="IPR007210">
    <property type="entry name" value="ABC_Gly_betaine_transp_sub-bd"/>
</dbReference>
<dbReference type="Pfam" id="PF00528">
    <property type="entry name" value="BPD_transp_1"/>
    <property type="match status" value="1"/>
</dbReference>
<feature type="transmembrane region" description="Helical" evidence="8">
    <location>
        <begin position="230"/>
        <end position="250"/>
    </location>
</feature>
<gene>
    <name evidence="10" type="ORF">SAMN05444170_4292</name>
</gene>
<keyword evidence="5 8" id="KW-0472">Membrane</keyword>
<evidence type="ECO:0000256" key="6">
    <source>
        <dbReference type="ARBA" id="ARBA00035642"/>
    </source>
</evidence>
<dbReference type="SUPFAM" id="SSF161098">
    <property type="entry name" value="MetI-like"/>
    <property type="match status" value="1"/>
</dbReference>
<keyword evidence="4 8" id="KW-1133">Transmembrane helix</keyword>
<dbReference type="Proteomes" id="UP000184096">
    <property type="component" value="Chromosome I"/>
</dbReference>
<dbReference type="Gene3D" id="1.10.3720.10">
    <property type="entry name" value="MetI-like"/>
    <property type="match status" value="1"/>
</dbReference>
<dbReference type="PROSITE" id="PS50928">
    <property type="entry name" value="ABC_TM1"/>
    <property type="match status" value="1"/>
</dbReference>
<comment type="similarity">
    <text evidence="7">In the N-terminal section; belongs to the binding-protein-dependent transport system permease family.</text>
</comment>
<comment type="subcellular location">
    <subcellularLocation>
        <location evidence="1 8">Cell membrane</location>
        <topology evidence="1 8">Multi-pass membrane protein</topology>
    </subcellularLocation>
</comment>
<feature type="transmembrane region" description="Helical" evidence="8">
    <location>
        <begin position="54"/>
        <end position="76"/>
    </location>
</feature>
<dbReference type="PANTHER" id="PTHR30177">
    <property type="entry name" value="GLYCINE BETAINE/L-PROLINE TRANSPORT SYSTEM PERMEASE PROTEIN PROW"/>
    <property type="match status" value="1"/>
</dbReference>
<evidence type="ECO:0000256" key="8">
    <source>
        <dbReference type="RuleBase" id="RU363032"/>
    </source>
</evidence>
<dbReference type="GO" id="GO:0022857">
    <property type="term" value="F:transmembrane transporter activity"/>
    <property type="evidence" value="ECO:0007669"/>
    <property type="project" value="InterPro"/>
</dbReference>
<evidence type="ECO:0000256" key="3">
    <source>
        <dbReference type="ARBA" id="ARBA00022692"/>
    </source>
</evidence>
<reference evidence="11" key="1">
    <citation type="submission" date="2016-11" db="EMBL/GenBank/DDBJ databases">
        <authorList>
            <person name="Varghese N."/>
            <person name="Submissions S."/>
        </authorList>
    </citation>
    <scope>NUCLEOTIDE SEQUENCE [LARGE SCALE GENOMIC DNA]</scope>
    <source>
        <strain evidence="11">GAS401</strain>
    </source>
</reference>
<dbReference type="AlphaFoldDB" id="A0A1M7UBW1"/>
<feature type="transmembrane region" description="Helical" evidence="8">
    <location>
        <begin position="194"/>
        <end position="218"/>
    </location>
</feature>
<dbReference type="InterPro" id="IPR000515">
    <property type="entry name" value="MetI-like"/>
</dbReference>
<dbReference type="InterPro" id="IPR035906">
    <property type="entry name" value="MetI-like_sf"/>
</dbReference>
<dbReference type="EMBL" id="LT670849">
    <property type="protein sequence ID" value="SHN80367.1"/>
    <property type="molecule type" value="Genomic_DNA"/>
</dbReference>
<keyword evidence="2 8" id="KW-0813">Transport</keyword>
<dbReference type="GO" id="GO:0043190">
    <property type="term" value="C:ATP-binding cassette (ABC) transporter complex"/>
    <property type="evidence" value="ECO:0007669"/>
    <property type="project" value="InterPro"/>
</dbReference>
<feature type="transmembrane region" description="Helical" evidence="8">
    <location>
        <begin position="20"/>
        <end position="42"/>
    </location>
</feature>